<accession>A0A0J6BZF3</accession>
<feature type="domain" description="Methyl-accepting transducer" evidence="4">
    <location>
        <begin position="56"/>
        <end position="215"/>
    </location>
</feature>
<dbReference type="GO" id="GO:0016020">
    <property type="term" value="C:membrane"/>
    <property type="evidence" value="ECO:0007669"/>
    <property type="project" value="InterPro"/>
</dbReference>
<gene>
    <name evidence="6" type="primary">mcp4_2</name>
    <name evidence="5" type="ORF">BBN53_08745</name>
    <name evidence="6" type="ORF">ERS370011_04209</name>
</gene>
<dbReference type="Pfam" id="PF00015">
    <property type="entry name" value="MCPsignal"/>
    <property type="match status" value="1"/>
</dbReference>
<proteinExistence type="inferred from homology"/>
<reference evidence="5 8" key="2">
    <citation type="submission" date="2016-07" db="EMBL/GenBank/DDBJ databases">
        <title>Complete genome sequences of Bordetella pseudohinzii.</title>
        <authorList>
            <person name="Spilker T."/>
            <person name="Darrah R."/>
            <person name="LiPuma J.J."/>
        </authorList>
    </citation>
    <scope>NUCLEOTIDE SEQUENCE [LARGE SCALE GENOMIC DNA]</scope>
    <source>
        <strain evidence="5 8">HI4681</strain>
    </source>
</reference>
<evidence type="ECO:0000313" key="5">
    <source>
        <dbReference type="EMBL" id="ANY15974.1"/>
    </source>
</evidence>
<comment type="similarity">
    <text evidence="2">Belongs to the methyl-accepting chemotaxis (MCP) protein family.</text>
</comment>
<dbReference type="GO" id="GO:0007165">
    <property type="term" value="P:signal transduction"/>
    <property type="evidence" value="ECO:0007669"/>
    <property type="project" value="UniProtKB-KW"/>
</dbReference>
<dbReference type="AlphaFoldDB" id="A0A0J6BZF3"/>
<dbReference type="PANTHER" id="PTHR32089:SF112">
    <property type="entry name" value="LYSOZYME-LIKE PROTEIN-RELATED"/>
    <property type="match status" value="1"/>
</dbReference>
<dbReference type="PANTHER" id="PTHR32089">
    <property type="entry name" value="METHYL-ACCEPTING CHEMOTAXIS PROTEIN MCPB"/>
    <property type="match status" value="1"/>
</dbReference>
<dbReference type="Gene3D" id="1.10.287.950">
    <property type="entry name" value="Methyl-accepting chemotaxis protein"/>
    <property type="match status" value="1"/>
</dbReference>
<protein>
    <submittedName>
        <fullName evidence="5 6">Chemotaxis protein</fullName>
    </submittedName>
</protein>
<dbReference type="GO" id="GO:0004888">
    <property type="term" value="F:transmembrane signaling receptor activity"/>
    <property type="evidence" value="ECO:0007669"/>
    <property type="project" value="InterPro"/>
</dbReference>
<dbReference type="Proteomes" id="UP000092950">
    <property type="component" value="Chromosome"/>
</dbReference>
<evidence type="ECO:0000256" key="2">
    <source>
        <dbReference type="ARBA" id="ARBA00029447"/>
    </source>
</evidence>
<keyword evidence="8" id="KW-1185">Reference proteome</keyword>
<dbReference type="EMBL" id="CP016440">
    <property type="protein sequence ID" value="ANY15974.1"/>
    <property type="molecule type" value="Genomic_DNA"/>
</dbReference>
<evidence type="ECO:0000313" key="7">
    <source>
        <dbReference type="Proteomes" id="UP000053096"/>
    </source>
</evidence>
<dbReference type="PROSITE" id="PS50111">
    <property type="entry name" value="CHEMOTAXIS_TRANSDUC_2"/>
    <property type="match status" value="1"/>
</dbReference>
<dbReference type="SMART" id="SM00283">
    <property type="entry name" value="MA"/>
    <property type="match status" value="1"/>
</dbReference>
<evidence type="ECO:0000256" key="3">
    <source>
        <dbReference type="PROSITE-ProRule" id="PRU00284"/>
    </source>
</evidence>
<keyword evidence="1 3" id="KW-0807">Transducer</keyword>
<evidence type="ECO:0000313" key="6">
    <source>
        <dbReference type="EMBL" id="CUJ19280.1"/>
    </source>
</evidence>
<dbReference type="KEGG" id="bpdz:BBN53_08745"/>
<dbReference type="EMBL" id="CYTV01000023">
    <property type="protein sequence ID" value="CUJ19280.1"/>
    <property type="molecule type" value="Genomic_DNA"/>
</dbReference>
<dbReference type="InterPro" id="IPR004089">
    <property type="entry name" value="MCPsignal_dom"/>
</dbReference>
<dbReference type="RefSeq" id="WP_048026718.1">
    <property type="nucleotide sequence ID" value="NZ_CAJGUP010000110.1"/>
</dbReference>
<dbReference type="SUPFAM" id="SSF58104">
    <property type="entry name" value="Methyl-accepting chemotaxis protein (MCP) signaling domain"/>
    <property type="match status" value="1"/>
</dbReference>
<sequence>MGSRTVRIGGLWRLLRRLNRGQSTLADRAWSISPAAWSFYRFVAQIRARIITVRQSSIEIALNTARTQYQAGQCAQLTREQAAAAEALAASGRQIAALSATTSEHAREIETVSAHNLGAARRALDELREVAARIARMNAQMAEFGQVVEQLTGRARSVSDISRQIKGIALQTQLLALNAGVEAARAGEAGRGFAVVASEVGRLAERVNAATSEISTHGSEMLALAETTGQRTAQLRGDADASGQVLGRTQDDFARFVQDFDGMNHQVGEVVRAIAEVDQTNHAMSQEVLRLATLGADVQARVAAMSGEVDRIRRQTESVQEVLAGMRTGNTAFDALCEAVTRFRDEAAALLREAQAHGLDVFDRHYQRIPGSDPARYHTAYDRGIDDGLTGLLDEVLASVPGAIYTILVDANGYAPAHNSRYSHAPTGERQVDIARVRHKRIFDDPVGARLAANTGNLLFQTYPRDTGEIVNDVSVPVFVDGQHWGAVRIGLDFMRFQETLQAPARRPRARADAPAGQAA</sequence>
<name>A0A0J6BZF3_9BORD</name>
<dbReference type="GO" id="GO:0006935">
    <property type="term" value="P:chemotaxis"/>
    <property type="evidence" value="ECO:0007669"/>
    <property type="project" value="InterPro"/>
</dbReference>
<dbReference type="InterPro" id="IPR004090">
    <property type="entry name" value="Chemotax_Me-accpt_rcpt"/>
</dbReference>
<organism evidence="6 7">
    <name type="scientific">Bordetella pseudohinzii</name>
    <dbReference type="NCBI Taxonomy" id="1331258"/>
    <lineage>
        <taxon>Bacteria</taxon>
        <taxon>Pseudomonadati</taxon>
        <taxon>Pseudomonadota</taxon>
        <taxon>Betaproteobacteria</taxon>
        <taxon>Burkholderiales</taxon>
        <taxon>Alcaligenaceae</taxon>
        <taxon>Bordetella</taxon>
    </lineage>
</organism>
<dbReference type="Proteomes" id="UP000053096">
    <property type="component" value="Unassembled WGS sequence"/>
</dbReference>
<evidence type="ECO:0000259" key="4">
    <source>
        <dbReference type="PROSITE" id="PS50111"/>
    </source>
</evidence>
<evidence type="ECO:0000256" key="1">
    <source>
        <dbReference type="ARBA" id="ARBA00023224"/>
    </source>
</evidence>
<accession>A0A0M7I8N0</accession>
<reference evidence="6 7" key="1">
    <citation type="submission" date="2015-09" db="EMBL/GenBank/DDBJ databases">
        <authorList>
            <person name="Jackson K.R."/>
            <person name="Lunt B.L."/>
            <person name="Fisher J.N.B."/>
            <person name="Gardner A.V."/>
            <person name="Bailey M.E."/>
            <person name="Deus L.M."/>
            <person name="Earl A.S."/>
            <person name="Gibby P.D."/>
            <person name="Hartmann K.A."/>
            <person name="Liu J.E."/>
            <person name="Manci A.M."/>
            <person name="Nielsen D.A."/>
            <person name="Solomon M.B."/>
            <person name="Breakwell D.P."/>
            <person name="Burnett S.H."/>
            <person name="Grose J.H."/>
        </authorList>
    </citation>
    <scope>NUCLEOTIDE SEQUENCE [LARGE SCALE GENOMIC DNA]</scope>
    <source>
        <strain evidence="6 7">2789STDY5608636</strain>
    </source>
</reference>
<evidence type="ECO:0000313" key="8">
    <source>
        <dbReference type="Proteomes" id="UP000092950"/>
    </source>
</evidence>
<dbReference type="PRINTS" id="PR00260">
    <property type="entry name" value="CHEMTRNSDUCR"/>
</dbReference>
<dbReference type="OrthoDB" id="2489132at2"/>